<gene>
    <name evidence="5" type="ORF">SAMN04488002_1857</name>
</gene>
<evidence type="ECO:0000256" key="2">
    <source>
        <dbReference type="ARBA" id="ARBA00023136"/>
    </source>
</evidence>
<accession>A0A1I6GQT1</accession>
<dbReference type="PROSITE" id="PS51257">
    <property type="entry name" value="PROKAR_LIPOPROTEIN"/>
    <property type="match status" value="1"/>
</dbReference>
<name>A0A1I6GQT1_9RHOB</name>
<reference evidence="6" key="1">
    <citation type="submission" date="2016-10" db="EMBL/GenBank/DDBJ databases">
        <authorList>
            <person name="Varghese N."/>
            <person name="Submissions S."/>
        </authorList>
    </citation>
    <scope>NUCLEOTIDE SEQUENCE [LARGE SCALE GENOMIC DNA]</scope>
    <source>
        <strain evidence="6">DSM 26921</strain>
    </source>
</reference>
<feature type="domain" description="Outer membrane protein assembly factor BamE" evidence="4">
    <location>
        <begin position="35"/>
        <end position="110"/>
    </location>
</feature>
<dbReference type="AlphaFoldDB" id="A0A1I6GQT1"/>
<organism evidence="5 6">
    <name type="scientific">Litoreibacter janthinus</name>
    <dbReference type="NCBI Taxonomy" id="670154"/>
    <lineage>
        <taxon>Bacteria</taxon>
        <taxon>Pseudomonadati</taxon>
        <taxon>Pseudomonadota</taxon>
        <taxon>Alphaproteobacteria</taxon>
        <taxon>Rhodobacterales</taxon>
        <taxon>Roseobacteraceae</taxon>
        <taxon>Litoreibacter</taxon>
    </lineage>
</organism>
<keyword evidence="2 3" id="KW-0472">Membrane</keyword>
<dbReference type="RefSeq" id="WP_090215714.1">
    <property type="nucleotide sequence ID" value="NZ_FOYO01000001.1"/>
</dbReference>
<dbReference type="InterPro" id="IPR007450">
    <property type="entry name" value="BamE_dom"/>
</dbReference>
<dbReference type="GO" id="GO:0019867">
    <property type="term" value="C:outer membrane"/>
    <property type="evidence" value="ECO:0007669"/>
    <property type="project" value="InterPro"/>
</dbReference>
<dbReference type="Proteomes" id="UP000199658">
    <property type="component" value="Unassembled WGS sequence"/>
</dbReference>
<dbReference type="Pfam" id="PF04355">
    <property type="entry name" value="BamE"/>
    <property type="match status" value="1"/>
</dbReference>
<keyword evidence="1" id="KW-0732">Signal</keyword>
<evidence type="ECO:0000256" key="3">
    <source>
        <dbReference type="SAM" id="Phobius"/>
    </source>
</evidence>
<keyword evidence="6" id="KW-1185">Reference proteome</keyword>
<dbReference type="Gene3D" id="3.30.1450.10">
    <property type="match status" value="1"/>
</dbReference>
<dbReference type="STRING" id="670154.SAMN04488002_1857"/>
<sequence length="157" mass="17450">MRHVENKQASRLVKLVAVAALLIVAGCSEIIRNHGYVPIEEDLQSLTVGVDTRGTVEDLIGKPSASGVLRGGDWFYVGSKMRHFAYKKPQEIDRQVVALRFSDDDVLQNVERFGLENGRVVTLSRRVTETTVRDVTFIRQIIRNFGRINVGEALAGG</sequence>
<keyword evidence="3" id="KW-1133">Transmembrane helix</keyword>
<dbReference type="OrthoDB" id="7203955at2"/>
<evidence type="ECO:0000256" key="1">
    <source>
        <dbReference type="ARBA" id="ARBA00022729"/>
    </source>
</evidence>
<evidence type="ECO:0000313" key="5">
    <source>
        <dbReference type="EMBL" id="SFR44548.1"/>
    </source>
</evidence>
<evidence type="ECO:0000259" key="4">
    <source>
        <dbReference type="Pfam" id="PF04355"/>
    </source>
</evidence>
<dbReference type="InterPro" id="IPR037873">
    <property type="entry name" value="BamE-like"/>
</dbReference>
<evidence type="ECO:0000313" key="6">
    <source>
        <dbReference type="Proteomes" id="UP000199658"/>
    </source>
</evidence>
<dbReference type="EMBL" id="FOYO01000001">
    <property type="protein sequence ID" value="SFR44548.1"/>
    <property type="molecule type" value="Genomic_DNA"/>
</dbReference>
<keyword evidence="3" id="KW-0812">Transmembrane</keyword>
<feature type="transmembrane region" description="Helical" evidence="3">
    <location>
        <begin position="12"/>
        <end position="31"/>
    </location>
</feature>
<proteinExistence type="predicted"/>
<protein>
    <submittedName>
        <fullName evidence="5">Beta-barrel assembly machine subunit BamE</fullName>
    </submittedName>
</protein>